<proteinExistence type="predicted"/>
<reference evidence="1" key="1">
    <citation type="submission" date="2021-01" db="EMBL/GenBank/DDBJ databases">
        <authorList>
            <consortium name="Genoscope - CEA"/>
            <person name="William W."/>
        </authorList>
    </citation>
    <scope>NUCLEOTIDE SEQUENCE</scope>
</reference>
<gene>
    <name evidence="1" type="ORF">PPRIM_AZ9-3.1.T0290243</name>
</gene>
<organism evidence="1 2">
    <name type="scientific">Paramecium primaurelia</name>
    <dbReference type="NCBI Taxonomy" id="5886"/>
    <lineage>
        <taxon>Eukaryota</taxon>
        <taxon>Sar</taxon>
        <taxon>Alveolata</taxon>
        <taxon>Ciliophora</taxon>
        <taxon>Intramacronucleata</taxon>
        <taxon>Oligohymenophorea</taxon>
        <taxon>Peniculida</taxon>
        <taxon>Parameciidae</taxon>
        <taxon>Paramecium</taxon>
    </lineage>
</organism>
<name>A0A8S1KYE9_PARPR</name>
<evidence type="ECO:0000313" key="1">
    <source>
        <dbReference type="EMBL" id="CAD8059917.1"/>
    </source>
</evidence>
<dbReference type="GO" id="GO:0005686">
    <property type="term" value="C:U2 snRNP"/>
    <property type="evidence" value="ECO:0007669"/>
    <property type="project" value="TreeGrafter"/>
</dbReference>
<dbReference type="PANTHER" id="PTHR15608">
    <property type="entry name" value="SPLICING FACTOR U2AF-ASSOCIATED PROTEIN 2"/>
    <property type="match status" value="1"/>
</dbReference>
<comment type="caution">
    <text evidence="1">The sequence shown here is derived from an EMBL/GenBank/DDBJ whole genome shotgun (WGS) entry which is preliminary data.</text>
</comment>
<accession>A0A8S1KYE9</accession>
<evidence type="ECO:0008006" key="3">
    <source>
        <dbReference type="Google" id="ProtNLM"/>
    </source>
</evidence>
<dbReference type="AlphaFoldDB" id="A0A8S1KYE9"/>
<sequence>MIEVINNQPFLLNGKPIKVQLVSGANNYMDLQLDDDLVQNPVMRITLMKKLMDDSLIDNINLPPLMTQLGLTVQRILNIIQSPNPTLGCISGWMPLKHNPPACPCTTKVIVLTNMWTDLEISNQAAIVELKEEVENECKKYGEVEMVWVDKKNEGNVIVVFKQWEAAKQVNVLMNNRRFGNKVVQSYFITESQFMSIIK</sequence>
<protein>
    <recommendedName>
        <fullName evidence="3">RRM domain-containing protein</fullName>
    </recommendedName>
</protein>
<keyword evidence="2" id="KW-1185">Reference proteome</keyword>
<dbReference type="Proteomes" id="UP000688137">
    <property type="component" value="Unassembled WGS sequence"/>
</dbReference>
<dbReference type="GO" id="GO:0003723">
    <property type="term" value="F:RNA binding"/>
    <property type="evidence" value="ECO:0007669"/>
    <property type="project" value="TreeGrafter"/>
</dbReference>
<dbReference type="PANTHER" id="PTHR15608:SF0">
    <property type="entry name" value="HIV TAT-SPECIFIC FACTOR 1"/>
    <property type="match status" value="1"/>
</dbReference>
<dbReference type="EMBL" id="CAJJDM010000028">
    <property type="protein sequence ID" value="CAD8059917.1"/>
    <property type="molecule type" value="Genomic_DNA"/>
</dbReference>
<evidence type="ECO:0000313" key="2">
    <source>
        <dbReference type="Proteomes" id="UP000688137"/>
    </source>
</evidence>
<dbReference type="CDD" id="cd12285">
    <property type="entry name" value="RRM3_RBM39_like"/>
    <property type="match status" value="1"/>
</dbReference>
<dbReference type="GO" id="GO:0005684">
    <property type="term" value="C:U2-type spliceosomal complex"/>
    <property type="evidence" value="ECO:0007669"/>
    <property type="project" value="TreeGrafter"/>
</dbReference>
<dbReference type="InterPro" id="IPR034393">
    <property type="entry name" value="TatSF1-like"/>
</dbReference>